<sequence length="694" mass="77353">MSWFRSAFNKAAEVGGKNIAPNLRTVRNYAGTVYQQAGHAVAGGAKLFQHRLSGKKLTSLKTAIKRLDEVSLNVRGAERVLALERWLGALKDIDDSFRKSLSKTIVDDGVEGLPFPDKLDDREKDTSPKKAPAVIFFDKDAGGQPANFRDVFLRSHALENIVTSLILEEPQDEEIAMLREIFRYCLAGGQELHIALISSIQDLARAFSTQMDEIMVKKSQLLQLVRDAITGLKLSSQAERLDAEILSLQNEISNRNGQLETKGAQDNPSSLPPASISSMGEEGSLVLEGLEITQDISKLGMELRTCLTKKQFFLHIGDTSASRAEKVARLKEISAALGNSITQKKKEIAENKLQQEKALQYRQTKVQETLELEKAVAAEVRTLEKRRVELEAELKEVKAALASATARHINIQEEKEQFDDASSNIIGHLSLQEQELSRSTTVSSAEANVVGKWVSFLEDTWLLQSSYLQEKDKDMKRTFQEGRNQLINAASKNLSFHEKRLRGLLEHLRSTIDELKTINETRNRAEELQSEHTASSPDKDTAQLLANYQEAERQIMNTFNTLFKLKEEVYSFEQETDESEPDLFRQAAKSFAAIDDLRKEFEALERPVALLSIPVVPPESENAQSSLETVSSERDHTAGNLPVNSNQQEEPVSISGTRLDDAGLYKIAQSDSGLETEGWELDELEEALNTSGLG</sequence>
<gene>
    <name evidence="1" type="ORF">O6H91_18G020600</name>
</gene>
<dbReference type="EMBL" id="CM055109">
    <property type="protein sequence ID" value="KAJ7522634.1"/>
    <property type="molecule type" value="Genomic_DNA"/>
</dbReference>
<keyword evidence="2" id="KW-1185">Reference proteome</keyword>
<accession>A0ACC2AYQ1</accession>
<evidence type="ECO:0000313" key="1">
    <source>
        <dbReference type="EMBL" id="KAJ7522634.1"/>
    </source>
</evidence>
<protein>
    <submittedName>
        <fullName evidence="1">Uncharacterized protein</fullName>
    </submittedName>
</protein>
<comment type="caution">
    <text evidence="1">The sequence shown here is derived from an EMBL/GenBank/DDBJ whole genome shotgun (WGS) entry which is preliminary data.</text>
</comment>
<reference evidence="2" key="1">
    <citation type="journal article" date="2024" name="Proc. Natl. Acad. Sci. U.S.A.">
        <title>Extraordinary preservation of gene collinearity over three hundred million years revealed in homosporous lycophytes.</title>
        <authorList>
            <person name="Li C."/>
            <person name="Wickell D."/>
            <person name="Kuo L.Y."/>
            <person name="Chen X."/>
            <person name="Nie B."/>
            <person name="Liao X."/>
            <person name="Peng D."/>
            <person name="Ji J."/>
            <person name="Jenkins J."/>
            <person name="Williams M."/>
            <person name="Shu S."/>
            <person name="Plott C."/>
            <person name="Barry K."/>
            <person name="Rajasekar S."/>
            <person name="Grimwood J."/>
            <person name="Han X."/>
            <person name="Sun S."/>
            <person name="Hou Z."/>
            <person name="He W."/>
            <person name="Dai G."/>
            <person name="Sun C."/>
            <person name="Schmutz J."/>
            <person name="Leebens-Mack J.H."/>
            <person name="Li F.W."/>
            <person name="Wang L."/>
        </authorList>
    </citation>
    <scope>NUCLEOTIDE SEQUENCE [LARGE SCALE GENOMIC DNA]</scope>
    <source>
        <strain evidence="2">cv. PW_Plant_1</strain>
    </source>
</reference>
<proteinExistence type="predicted"/>
<name>A0ACC2AYQ1_DIPCM</name>
<dbReference type="Proteomes" id="UP001162992">
    <property type="component" value="Chromosome 18"/>
</dbReference>
<organism evidence="1 2">
    <name type="scientific">Diphasiastrum complanatum</name>
    <name type="common">Issler's clubmoss</name>
    <name type="synonym">Lycopodium complanatum</name>
    <dbReference type="NCBI Taxonomy" id="34168"/>
    <lineage>
        <taxon>Eukaryota</taxon>
        <taxon>Viridiplantae</taxon>
        <taxon>Streptophyta</taxon>
        <taxon>Embryophyta</taxon>
        <taxon>Tracheophyta</taxon>
        <taxon>Lycopodiopsida</taxon>
        <taxon>Lycopodiales</taxon>
        <taxon>Lycopodiaceae</taxon>
        <taxon>Lycopodioideae</taxon>
        <taxon>Diphasiastrum</taxon>
    </lineage>
</organism>
<evidence type="ECO:0000313" key="2">
    <source>
        <dbReference type="Proteomes" id="UP001162992"/>
    </source>
</evidence>